<feature type="domain" description="Carbohydrate kinase PfkB" evidence="4">
    <location>
        <begin position="2"/>
        <end position="294"/>
    </location>
</feature>
<dbReference type="Proteomes" id="UP001073227">
    <property type="component" value="Unassembled WGS sequence"/>
</dbReference>
<dbReference type="PROSITE" id="PS00584">
    <property type="entry name" value="PFKB_KINASES_2"/>
    <property type="match status" value="1"/>
</dbReference>
<dbReference type="PANTHER" id="PTHR43085:SF15">
    <property type="entry name" value="2-DEHYDRO-3-DEOXYGLUCONOKINASE"/>
    <property type="match status" value="1"/>
</dbReference>
<dbReference type="SUPFAM" id="SSF53613">
    <property type="entry name" value="Ribokinase-like"/>
    <property type="match status" value="1"/>
</dbReference>
<name>A0ABT3ZE98_9HYPH</name>
<dbReference type="PANTHER" id="PTHR43085">
    <property type="entry name" value="HEXOKINASE FAMILY MEMBER"/>
    <property type="match status" value="1"/>
</dbReference>
<evidence type="ECO:0000256" key="2">
    <source>
        <dbReference type="ARBA" id="ARBA00022679"/>
    </source>
</evidence>
<keyword evidence="3 5" id="KW-0418">Kinase</keyword>
<evidence type="ECO:0000259" key="4">
    <source>
        <dbReference type="Pfam" id="PF00294"/>
    </source>
</evidence>
<evidence type="ECO:0000256" key="3">
    <source>
        <dbReference type="ARBA" id="ARBA00022777"/>
    </source>
</evidence>
<keyword evidence="6" id="KW-1185">Reference proteome</keyword>
<comment type="similarity">
    <text evidence="1">Belongs to the carbohydrate kinase PfkB family.</text>
</comment>
<dbReference type="InterPro" id="IPR050306">
    <property type="entry name" value="PfkB_Carbo_kinase"/>
</dbReference>
<organism evidence="5 6">
    <name type="scientific">Hoeflea algicola</name>
    <dbReference type="NCBI Taxonomy" id="2983763"/>
    <lineage>
        <taxon>Bacteria</taxon>
        <taxon>Pseudomonadati</taxon>
        <taxon>Pseudomonadota</taxon>
        <taxon>Alphaproteobacteria</taxon>
        <taxon>Hyphomicrobiales</taxon>
        <taxon>Rhizobiaceae</taxon>
        <taxon>Hoeflea</taxon>
    </lineage>
</organism>
<gene>
    <name evidence="5" type="ORF">OEG84_20870</name>
</gene>
<dbReference type="Pfam" id="PF00294">
    <property type="entry name" value="PfkB"/>
    <property type="match status" value="1"/>
</dbReference>
<dbReference type="InterPro" id="IPR011611">
    <property type="entry name" value="PfkB_dom"/>
</dbReference>
<dbReference type="GO" id="GO:0016301">
    <property type="term" value="F:kinase activity"/>
    <property type="evidence" value="ECO:0007669"/>
    <property type="project" value="UniProtKB-KW"/>
</dbReference>
<dbReference type="EMBL" id="JAOVZR010000001">
    <property type="protein sequence ID" value="MCY0150088.1"/>
    <property type="molecule type" value="Genomic_DNA"/>
</dbReference>
<comment type="caution">
    <text evidence="5">The sequence shown here is derived from an EMBL/GenBank/DDBJ whole genome shotgun (WGS) entry which is preliminary data.</text>
</comment>
<dbReference type="Gene3D" id="3.40.1190.20">
    <property type="match status" value="1"/>
</dbReference>
<dbReference type="CDD" id="cd01166">
    <property type="entry name" value="KdgK"/>
    <property type="match status" value="1"/>
</dbReference>
<evidence type="ECO:0000256" key="1">
    <source>
        <dbReference type="ARBA" id="ARBA00010688"/>
    </source>
</evidence>
<keyword evidence="2" id="KW-0808">Transferase</keyword>
<evidence type="ECO:0000313" key="6">
    <source>
        <dbReference type="Proteomes" id="UP001073227"/>
    </source>
</evidence>
<dbReference type="RefSeq" id="WP_267655527.1">
    <property type="nucleotide sequence ID" value="NZ_JAOVZR010000001.1"/>
</dbReference>
<accession>A0ABT3ZE98</accession>
<dbReference type="InterPro" id="IPR029056">
    <property type="entry name" value="Ribokinase-like"/>
</dbReference>
<sequence>MKILCIGEVMAEISGPPGQFRVGFAGDTFNTAVYCQRLLKGKGQASYLTRLGHDPLSGACRLFAQEHALDLSHCASDAEANIGIYAVQTDDAGERTFSYWRSNSAARKLFQDAADFDALNGAELIYFSGITLAVMAPSARAALFDRLAALKLGGVRIAFDSNYRPKLWECRDTAQQVITQAWALDDLALPSLDDEMALFGDADEEAVLMRLNGLGCHHGALKRGALGPLPLDRSVADGGEFLPADKVIDSTAAGDSFNAGYLAATALGHSQNMAMAWGHSLAAQVVAQRGAIVSTAEM</sequence>
<evidence type="ECO:0000313" key="5">
    <source>
        <dbReference type="EMBL" id="MCY0150088.1"/>
    </source>
</evidence>
<proteinExistence type="inferred from homology"/>
<reference evidence="5" key="1">
    <citation type="submission" date="2022-10" db="EMBL/GenBank/DDBJ databases">
        <title>Hoeflea sp. G2-23, isolated from marine algae.</title>
        <authorList>
            <person name="Kristyanto S."/>
            <person name="Kim J.M."/>
            <person name="Jeon C.O."/>
        </authorList>
    </citation>
    <scope>NUCLEOTIDE SEQUENCE</scope>
    <source>
        <strain evidence="5">G2-23</strain>
    </source>
</reference>
<dbReference type="InterPro" id="IPR002173">
    <property type="entry name" value="Carboh/pur_kinase_PfkB_CS"/>
</dbReference>
<protein>
    <submittedName>
        <fullName evidence="5">Sugar kinase</fullName>
    </submittedName>
</protein>